<dbReference type="GO" id="GO:0015562">
    <property type="term" value="F:efflux transmembrane transporter activity"/>
    <property type="evidence" value="ECO:0007669"/>
    <property type="project" value="TreeGrafter"/>
</dbReference>
<dbReference type="PANTHER" id="PTHR30469:SF33">
    <property type="entry name" value="SLR1207 PROTEIN"/>
    <property type="match status" value="1"/>
</dbReference>
<dbReference type="Proteomes" id="UP001207736">
    <property type="component" value="Unassembled WGS sequence"/>
</dbReference>
<keyword evidence="3" id="KW-0812">Transmembrane</keyword>
<comment type="caution">
    <text evidence="4">The sequence shown here is derived from an EMBL/GenBank/DDBJ whole genome shotgun (WGS) entry which is preliminary data.</text>
</comment>
<keyword evidence="3" id="KW-0472">Membrane</keyword>
<dbReference type="GO" id="GO:1990281">
    <property type="term" value="C:efflux pump complex"/>
    <property type="evidence" value="ECO:0007669"/>
    <property type="project" value="TreeGrafter"/>
</dbReference>
<reference evidence="4 7" key="1">
    <citation type="submission" date="2021-11" db="EMBL/GenBank/DDBJ databases">
        <title>Draft genome sequence of Capnocytophaga sp. strain KC07075 isolated from cat oral cavity.</title>
        <authorList>
            <person name="Suzuki M."/>
            <person name="Imaoka K."/>
            <person name="Kimura M."/>
            <person name="Morikawa S."/>
            <person name="Maeda K."/>
        </authorList>
    </citation>
    <scope>NUCLEOTIDE SEQUENCE</scope>
    <source>
        <strain evidence="4">KC07075</strain>
        <strain evidence="5 7">KC07079</strain>
    </source>
</reference>
<dbReference type="Gene3D" id="1.10.287.470">
    <property type="entry name" value="Helix hairpin bin"/>
    <property type="match status" value="1"/>
</dbReference>
<evidence type="ECO:0000313" key="6">
    <source>
        <dbReference type="Proteomes" id="UP001207736"/>
    </source>
</evidence>
<dbReference type="AlphaFoldDB" id="A0AAV5AYF1"/>
<feature type="coiled-coil region" evidence="2">
    <location>
        <begin position="98"/>
        <end position="156"/>
    </location>
</feature>
<dbReference type="Proteomes" id="UP001208692">
    <property type="component" value="Unassembled WGS sequence"/>
</dbReference>
<evidence type="ECO:0000256" key="1">
    <source>
        <dbReference type="ARBA" id="ARBA00009477"/>
    </source>
</evidence>
<name>A0AAV5AYF1_9FLAO</name>
<keyword evidence="2" id="KW-0175">Coiled coil</keyword>
<evidence type="ECO:0000256" key="3">
    <source>
        <dbReference type="SAM" id="Phobius"/>
    </source>
</evidence>
<dbReference type="Gene3D" id="2.40.30.170">
    <property type="match status" value="1"/>
</dbReference>
<dbReference type="InterPro" id="IPR006143">
    <property type="entry name" value="RND_pump_MFP"/>
</dbReference>
<protein>
    <submittedName>
        <fullName evidence="4">RND transporter MFP subunit</fullName>
    </submittedName>
</protein>
<dbReference type="Gene3D" id="2.40.420.20">
    <property type="match status" value="1"/>
</dbReference>
<evidence type="ECO:0000256" key="2">
    <source>
        <dbReference type="SAM" id="Coils"/>
    </source>
</evidence>
<dbReference type="EMBL" id="BQKA01000027">
    <property type="protein sequence ID" value="GJM50470.1"/>
    <property type="molecule type" value="Genomic_DNA"/>
</dbReference>
<sequence length="368" mass="40551">MKAIKWSIMTIIILVVGFIVYKIASSSKDTANEKITSLEKRDIKEEIYIPGNVYPVKEIEIKPQLSGILSEIFVKIGDRVEKGTPIASVGLVPSAIELERLENNVRLAKINFDAVKLSYERSEKLFATNTISKSEMEEAQRNYDTAKEQLVSVQNQLDIQKKGKVASSSQISNIVKSSIEGTVIDLPLESGASIVERNNFNPGTTVAVLAQMGQFVFRTQVAEQYLEHIQIGDTISLSFNAYKNLKTIAVVNKISAKGVIENGIMKYTLDAEFPVDNQMPTIRSGYSATAEIILNSKKQALSLPENYIIYRNDSTFVMVKDAKGKNKKSIALGVSNGKFTEVTQGLSESDKIVLPTAEDLSSTPDKAK</sequence>
<feature type="transmembrane region" description="Helical" evidence="3">
    <location>
        <begin position="6"/>
        <end position="24"/>
    </location>
</feature>
<evidence type="ECO:0000313" key="4">
    <source>
        <dbReference type="EMBL" id="GJM50470.1"/>
    </source>
</evidence>
<dbReference type="NCBIfam" id="TIGR01730">
    <property type="entry name" value="RND_mfp"/>
    <property type="match status" value="1"/>
</dbReference>
<dbReference type="SUPFAM" id="SSF111369">
    <property type="entry name" value="HlyD-like secretion proteins"/>
    <property type="match status" value="1"/>
</dbReference>
<proteinExistence type="inferred from homology"/>
<accession>A0AAV5AYF1</accession>
<evidence type="ECO:0000313" key="7">
    <source>
        <dbReference type="Proteomes" id="UP001208692"/>
    </source>
</evidence>
<dbReference type="Gene3D" id="2.40.50.100">
    <property type="match status" value="1"/>
</dbReference>
<gene>
    <name evidence="4" type="ORF">RCZ15_14430</name>
    <name evidence="5" type="ORF">RCZ16_22810</name>
</gene>
<dbReference type="PANTHER" id="PTHR30469">
    <property type="entry name" value="MULTIDRUG RESISTANCE PROTEIN MDTA"/>
    <property type="match status" value="1"/>
</dbReference>
<organism evidence="4 6">
    <name type="scientific">Capnocytophaga catalasegens</name>
    <dbReference type="NCBI Taxonomy" id="1004260"/>
    <lineage>
        <taxon>Bacteria</taxon>
        <taxon>Pseudomonadati</taxon>
        <taxon>Bacteroidota</taxon>
        <taxon>Flavobacteriia</taxon>
        <taxon>Flavobacteriales</taxon>
        <taxon>Flavobacteriaceae</taxon>
        <taxon>Capnocytophaga</taxon>
    </lineage>
</organism>
<comment type="similarity">
    <text evidence="1">Belongs to the membrane fusion protein (MFP) (TC 8.A.1) family.</text>
</comment>
<dbReference type="EMBL" id="BQKB01000053">
    <property type="protein sequence ID" value="GJM53965.1"/>
    <property type="molecule type" value="Genomic_DNA"/>
</dbReference>
<evidence type="ECO:0000313" key="5">
    <source>
        <dbReference type="EMBL" id="GJM53965.1"/>
    </source>
</evidence>
<keyword evidence="7" id="KW-1185">Reference proteome</keyword>
<keyword evidence="3" id="KW-1133">Transmembrane helix</keyword>